<proteinExistence type="predicted"/>
<evidence type="ECO:0000256" key="1">
    <source>
        <dbReference type="ARBA" id="ARBA00004651"/>
    </source>
</evidence>
<gene>
    <name evidence="9" type="ORF">HNR07_001818</name>
</gene>
<feature type="domain" description="ABC transmembrane type-1" evidence="8">
    <location>
        <begin position="39"/>
        <end position="317"/>
    </location>
</feature>
<dbReference type="Pfam" id="PF00005">
    <property type="entry name" value="ABC_tran"/>
    <property type="match status" value="1"/>
</dbReference>
<evidence type="ECO:0000256" key="5">
    <source>
        <dbReference type="SAM" id="MobiDB-lite"/>
    </source>
</evidence>
<reference evidence="9 10" key="1">
    <citation type="submission" date="2020-08" db="EMBL/GenBank/DDBJ databases">
        <title>Sequencing the genomes of 1000 actinobacteria strains.</title>
        <authorList>
            <person name="Klenk H.-P."/>
        </authorList>
    </citation>
    <scope>NUCLEOTIDE SEQUENCE [LARGE SCALE GENOMIC DNA]</scope>
    <source>
        <strain evidence="9 10">DSM 44598</strain>
    </source>
</reference>
<comment type="caution">
    <text evidence="9">The sequence shown here is derived from an EMBL/GenBank/DDBJ whole genome shotgun (WGS) entry which is preliminary data.</text>
</comment>
<feature type="transmembrane region" description="Helical" evidence="6">
    <location>
        <begin position="262"/>
        <end position="283"/>
    </location>
</feature>
<organism evidence="9 10">
    <name type="scientific">Nocardiopsis metallicus</name>
    <dbReference type="NCBI Taxonomy" id="179819"/>
    <lineage>
        <taxon>Bacteria</taxon>
        <taxon>Bacillati</taxon>
        <taxon>Actinomycetota</taxon>
        <taxon>Actinomycetes</taxon>
        <taxon>Streptosporangiales</taxon>
        <taxon>Nocardiopsidaceae</taxon>
        <taxon>Nocardiopsis</taxon>
    </lineage>
</organism>
<dbReference type="PANTHER" id="PTHR43394">
    <property type="entry name" value="ATP-DEPENDENT PERMEASE MDL1, MITOCHONDRIAL"/>
    <property type="match status" value="1"/>
</dbReference>
<keyword evidence="3 6" id="KW-1133">Transmembrane helix</keyword>
<feature type="domain" description="ABC transporter" evidence="7">
    <location>
        <begin position="345"/>
        <end position="599"/>
    </location>
</feature>
<dbReference type="Gene3D" id="1.20.1560.10">
    <property type="entry name" value="ABC transporter type 1, transmembrane domain"/>
    <property type="match status" value="1"/>
</dbReference>
<feature type="region of interest" description="Disordered" evidence="5">
    <location>
        <begin position="1"/>
        <end position="25"/>
    </location>
</feature>
<dbReference type="Proteomes" id="UP000579647">
    <property type="component" value="Unassembled WGS sequence"/>
</dbReference>
<dbReference type="Gene3D" id="3.40.50.300">
    <property type="entry name" value="P-loop containing nucleotide triphosphate hydrolases"/>
    <property type="match status" value="1"/>
</dbReference>
<evidence type="ECO:0000256" key="6">
    <source>
        <dbReference type="SAM" id="Phobius"/>
    </source>
</evidence>
<feature type="transmembrane region" description="Helical" evidence="6">
    <location>
        <begin position="150"/>
        <end position="171"/>
    </location>
</feature>
<keyword evidence="4 6" id="KW-0472">Membrane</keyword>
<dbReference type="InterPro" id="IPR011527">
    <property type="entry name" value="ABC1_TM_dom"/>
</dbReference>
<keyword evidence="10" id="KW-1185">Reference proteome</keyword>
<dbReference type="InterPro" id="IPR039421">
    <property type="entry name" value="Type_1_exporter"/>
</dbReference>
<evidence type="ECO:0000256" key="4">
    <source>
        <dbReference type="ARBA" id="ARBA00023136"/>
    </source>
</evidence>
<keyword evidence="2 6" id="KW-0812">Transmembrane</keyword>
<protein>
    <submittedName>
        <fullName evidence="9">Putative ABC transport system ATP-binding protein</fullName>
    </submittedName>
</protein>
<evidence type="ECO:0000313" key="9">
    <source>
        <dbReference type="EMBL" id="MBB5490681.1"/>
    </source>
</evidence>
<keyword evidence="9" id="KW-0067">ATP-binding</keyword>
<feature type="transmembrane region" description="Helical" evidence="6">
    <location>
        <begin position="177"/>
        <end position="197"/>
    </location>
</feature>
<dbReference type="RefSeq" id="WP_184371771.1">
    <property type="nucleotide sequence ID" value="NZ_BAAAKM010000086.1"/>
</dbReference>
<dbReference type="InterPro" id="IPR003439">
    <property type="entry name" value="ABC_transporter-like_ATP-bd"/>
</dbReference>
<evidence type="ECO:0000259" key="7">
    <source>
        <dbReference type="PROSITE" id="PS50893"/>
    </source>
</evidence>
<dbReference type="Pfam" id="PF00664">
    <property type="entry name" value="ABC_membrane"/>
    <property type="match status" value="1"/>
</dbReference>
<feature type="transmembrane region" description="Helical" evidence="6">
    <location>
        <begin position="37"/>
        <end position="61"/>
    </location>
</feature>
<dbReference type="PROSITE" id="PS50929">
    <property type="entry name" value="ABC_TM1F"/>
    <property type="match status" value="1"/>
</dbReference>
<dbReference type="CDD" id="cd07346">
    <property type="entry name" value="ABC_6TM_exporters"/>
    <property type="match status" value="1"/>
</dbReference>
<evidence type="ECO:0000259" key="8">
    <source>
        <dbReference type="PROSITE" id="PS50929"/>
    </source>
</evidence>
<dbReference type="InterPro" id="IPR027417">
    <property type="entry name" value="P-loop_NTPase"/>
</dbReference>
<dbReference type="GO" id="GO:0016887">
    <property type="term" value="F:ATP hydrolysis activity"/>
    <property type="evidence" value="ECO:0007669"/>
    <property type="project" value="InterPro"/>
</dbReference>
<feature type="transmembrane region" description="Helical" evidence="6">
    <location>
        <begin position="73"/>
        <end position="92"/>
    </location>
</feature>
<keyword evidence="9" id="KW-0547">Nucleotide-binding</keyword>
<comment type="subcellular location">
    <subcellularLocation>
        <location evidence="1">Cell membrane</location>
        <topology evidence="1">Multi-pass membrane protein</topology>
    </subcellularLocation>
</comment>
<evidence type="ECO:0000256" key="2">
    <source>
        <dbReference type="ARBA" id="ARBA00022692"/>
    </source>
</evidence>
<dbReference type="SUPFAM" id="SSF90123">
    <property type="entry name" value="ABC transporter transmembrane region"/>
    <property type="match status" value="1"/>
</dbReference>
<name>A0A840WCD2_9ACTN</name>
<dbReference type="GO" id="GO:0015421">
    <property type="term" value="F:ABC-type oligopeptide transporter activity"/>
    <property type="evidence" value="ECO:0007669"/>
    <property type="project" value="TreeGrafter"/>
</dbReference>
<dbReference type="PANTHER" id="PTHR43394:SF1">
    <property type="entry name" value="ATP-BINDING CASSETTE SUB-FAMILY B MEMBER 10, MITOCHONDRIAL"/>
    <property type="match status" value="1"/>
</dbReference>
<dbReference type="InterPro" id="IPR036640">
    <property type="entry name" value="ABC1_TM_sf"/>
</dbReference>
<feature type="region of interest" description="Disordered" evidence="5">
    <location>
        <begin position="439"/>
        <end position="464"/>
    </location>
</feature>
<dbReference type="GO" id="GO:0005524">
    <property type="term" value="F:ATP binding"/>
    <property type="evidence" value="ECO:0007669"/>
    <property type="project" value="UniProtKB-KW"/>
</dbReference>
<accession>A0A840WCD2</accession>
<feature type="compositionally biased region" description="Pro residues" evidence="5">
    <location>
        <begin position="9"/>
        <end position="19"/>
    </location>
</feature>
<evidence type="ECO:0000313" key="10">
    <source>
        <dbReference type="Proteomes" id="UP000579647"/>
    </source>
</evidence>
<dbReference type="AlphaFoldDB" id="A0A840WCD2"/>
<dbReference type="SUPFAM" id="SSF52540">
    <property type="entry name" value="P-loop containing nucleoside triphosphate hydrolases"/>
    <property type="match status" value="1"/>
</dbReference>
<evidence type="ECO:0000256" key="3">
    <source>
        <dbReference type="ARBA" id="ARBA00022989"/>
    </source>
</evidence>
<feature type="compositionally biased region" description="Polar residues" evidence="5">
    <location>
        <begin position="439"/>
        <end position="449"/>
    </location>
</feature>
<dbReference type="PROSITE" id="PS00211">
    <property type="entry name" value="ABC_TRANSPORTER_1"/>
    <property type="match status" value="1"/>
</dbReference>
<dbReference type="PROSITE" id="PS50893">
    <property type="entry name" value="ABC_TRANSPORTER_2"/>
    <property type="match status" value="1"/>
</dbReference>
<dbReference type="EMBL" id="JACHDO010000001">
    <property type="protein sequence ID" value="MBB5490681.1"/>
    <property type="molecule type" value="Genomic_DNA"/>
</dbReference>
<sequence length="599" mass="62254">MTVREGPDRPPVTPAPPVPATAKALRSRTLRRHRGRVTLGVLLLSLHQVCETLVPVAIGLTIDLAVSTGDTTALLWCVGGLALLFAVLASAYRFGARFTLGAVEREAHLLRLESARRVLHPRGERSGLRSGEVLAVATSDAEQAATYVRAWAIGIAQVTGIVVTTVVLLAINVPLGLGVLLGVPIMLLLLRVPAALITRRTEAKQATAARATAMATDLVGGLRVLMGIGARHNAALRYRRASDLALTASVGAAATNGLYKGLVTATGAVFLACVAGTAGWMALQGHLTIGELVIVVGLAQFLAEPVQVLGMVGQMFAIARASAQRLVRLLNAPDAVNPGDRLLPAVLPEVPPAVELRGVTHRTLDGVDLTLAQGEFVGVLTTDPRDAEALVDILAGRAEGAGGTTRIGGVPITELDLTSLRGTVLVEEHGSTLFEGTLRSNLDLSSNPNPGRPRQAGDAQGGDDAPLLTALAAAAAQDLVTGHPEGLDRPVTDRAANLSGGQRQRVALARALAADPPVLVLHDPTTAVDAVTEEAIAQGTAALRARRTPGGATLVIANSPALLARADRVVVLREGRPHALGTHTQLAEDDPHYREAVLR</sequence>
<dbReference type="GO" id="GO:0005886">
    <property type="term" value="C:plasma membrane"/>
    <property type="evidence" value="ECO:0007669"/>
    <property type="project" value="UniProtKB-SubCell"/>
</dbReference>
<dbReference type="InterPro" id="IPR017871">
    <property type="entry name" value="ABC_transporter-like_CS"/>
</dbReference>